<feature type="domain" description="Reverse transcriptase Ty1/copia-type" evidence="5">
    <location>
        <begin position="282"/>
        <end position="368"/>
    </location>
</feature>
<gene>
    <name evidence="7" type="ORF">OSB04_016691</name>
</gene>
<feature type="compositionally biased region" description="Basic residues" evidence="4">
    <location>
        <begin position="517"/>
        <end position="529"/>
    </location>
</feature>
<dbReference type="Proteomes" id="UP001172457">
    <property type="component" value="Chromosome 4"/>
</dbReference>
<evidence type="ECO:0000256" key="4">
    <source>
        <dbReference type="SAM" id="MobiDB-lite"/>
    </source>
</evidence>
<feature type="coiled-coil region" evidence="3">
    <location>
        <begin position="597"/>
        <end position="626"/>
    </location>
</feature>
<comment type="caution">
    <text evidence="7">The sequence shown here is derived from an EMBL/GenBank/DDBJ whole genome shotgun (WGS) entry which is preliminary data.</text>
</comment>
<feature type="region of interest" description="Disordered" evidence="4">
    <location>
        <begin position="513"/>
        <end position="580"/>
    </location>
</feature>
<dbReference type="GO" id="GO:0016787">
    <property type="term" value="F:hydrolase activity"/>
    <property type="evidence" value="ECO:0007669"/>
    <property type="project" value="UniProtKB-KW"/>
</dbReference>
<keyword evidence="8" id="KW-1185">Reference proteome</keyword>
<dbReference type="InterPro" id="IPR039537">
    <property type="entry name" value="Retrotran_Ty1/copia-like"/>
</dbReference>
<dbReference type="PANTHER" id="PTHR42648:SF32">
    <property type="entry name" value="RIBONUCLEASE H-LIKE DOMAIN, GAG-PRE-INTEGRASE DOMAIN PROTEIN-RELATED"/>
    <property type="match status" value="1"/>
</dbReference>
<feature type="region of interest" description="Disordered" evidence="4">
    <location>
        <begin position="935"/>
        <end position="954"/>
    </location>
</feature>
<dbReference type="Pfam" id="PF25597">
    <property type="entry name" value="SH3_retrovirus"/>
    <property type="match status" value="1"/>
</dbReference>
<protein>
    <recommendedName>
        <fullName evidence="9">Reverse transcriptase Ty1/copia-type domain-containing protein</fullName>
    </recommendedName>
</protein>
<evidence type="ECO:0000256" key="3">
    <source>
        <dbReference type="SAM" id="Coils"/>
    </source>
</evidence>
<feature type="compositionally biased region" description="Basic and acidic residues" evidence="4">
    <location>
        <begin position="558"/>
        <end position="567"/>
    </location>
</feature>
<keyword evidence="3" id="KW-0175">Coiled coil</keyword>
<sequence>MLIEARLPIQFWAEAVNTACYTQNRSLIVKRFKKKAYERIRGRKPNIEYFHIFGCNCYIKNDRDALGKFDAKANDGFLVGYSTISKAYRVFNKRRQTIEETIHVKFDESNPFSSCSFSDNNDIYRLTLTFSPDINIPAAGTPSPIPDGFEEIPKIPQDPPVYSAVPITQVAPTTSQEDIPSTSGSSEAAPLIADPPQLDAVAEESSSTVAAEPPQAVPQPPAQRWTRDHPIDQVLGDPSTGIRTRHQDSNHCLFPSKVEEALAVPFWVSAMQEELAEFERNLVWTLVRRPSRKTIIGLKWIFRNKIDEHGIVIRNKARLVAQGYRQEEGIDYDETFAPVARLEAIRLFLAYAVHMKFQMDSRVRFSMGNSLNKSMLLNPVFGFIWSHFIYCLTAKVGSFDQAAFPSTVMAWAAINNKPLNYAKYIYDDMMVRFKRTTREKNVAYPHFFSTIIADYLGNQYPAATPGYSHSTIGSKSLQHDSTSITVQLQDVLITDGSAPLPIAPPASAPAAAAATYKSKKTSSSKRRAPAIKPGLSLKRPAVSSPPKAKKTKLGNPSKDSHPSKDKSSGSGSLSNPPEVSEIELQEIPTKKAELQKAADAKAEAYKQEHERKALELKQAQAEAKAVATSAATEKKAILAASSSSQNLGMFLSIPTLGSINRNLDVLARASGILSNSLDDIATRVIPELQDSIKTGPSALPSFQCEVFQRLDAQDKAIKAIQDQVKDLGAKIAALPPPPPPTEPSFTAKDRWLLEGIVGSVIRQGTVQVNMVSFLQRYLSSAAQGAASEGENPSSPAEEPAEADADGFINTEAEAEDASISGGELPISGGELQGTHSIPSLPEVQFFSSSNSESRAPSPKNNLQMVVYQPPPHSSPEPQEPLNQDVNYGSVTGDIIHLMEHSRSASIRAEVRNMAFAVLPLKTKTLPSNIITISSSEESFETTSDEDSDNSPPNINDQMYVELKLKEAVSQLESSRIKIPPGISEEVLREHELALKQLEENLRDALAAQQLAEEFVREDPEINADSIRAQQRELTASEAESNWCLEKINYRRRPVKITFVKLQKSRAKKNAPTYVRITVSKDDDRDITHSLRTLEDYGLVEWHEILRCLKNSRSQARPQVEDLLTNLINRPSTSRRGVSGPRFIPAASSIRAYNYADTSGLNLSPPEGHSLYEGCILKEPEYGLFFKDRFNNLKFQRFSEIPISPTMHLINVLVYSTNTDQDSKDFAKGIRSELKKRTDDGEDVDRYYI</sequence>
<dbReference type="Pfam" id="PF07727">
    <property type="entry name" value="RVT_2"/>
    <property type="match status" value="1"/>
</dbReference>
<keyword evidence="2" id="KW-0378">Hydrolase</keyword>
<feature type="domain" description="Retroviral polymerase SH3-like" evidence="6">
    <location>
        <begin position="55"/>
        <end position="114"/>
    </location>
</feature>
<organism evidence="7 8">
    <name type="scientific">Centaurea solstitialis</name>
    <name type="common">yellow star-thistle</name>
    <dbReference type="NCBI Taxonomy" id="347529"/>
    <lineage>
        <taxon>Eukaryota</taxon>
        <taxon>Viridiplantae</taxon>
        <taxon>Streptophyta</taxon>
        <taxon>Embryophyta</taxon>
        <taxon>Tracheophyta</taxon>
        <taxon>Spermatophyta</taxon>
        <taxon>Magnoliopsida</taxon>
        <taxon>eudicotyledons</taxon>
        <taxon>Gunneridae</taxon>
        <taxon>Pentapetalae</taxon>
        <taxon>asterids</taxon>
        <taxon>campanulids</taxon>
        <taxon>Asterales</taxon>
        <taxon>Asteraceae</taxon>
        <taxon>Carduoideae</taxon>
        <taxon>Cardueae</taxon>
        <taxon>Centaureinae</taxon>
        <taxon>Centaurea</taxon>
    </lineage>
</organism>
<evidence type="ECO:0008006" key="9">
    <source>
        <dbReference type="Google" id="ProtNLM"/>
    </source>
</evidence>
<accession>A0AA38TEN7</accession>
<dbReference type="EMBL" id="JARYMX010000004">
    <property type="protein sequence ID" value="KAJ9552646.1"/>
    <property type="molecule type" value="Genomic_DNA"/>
</dbReference>
<keyword evidence="1" id="KW-0479">Metal-binding</keyword>
<evidence type="ECO:0000256" key="2">
    <source>
        <dbReference type="ARBA" id="ARBA00022801"/>
    </source>
</evidence>
<dbReference type="GO" id="GO:0046872">
    <property type="term" value="F:metal ion binding"/>
    <property type="evidence" value="ECO:0007669"/>
    <property type="project" value="UniProtKB-KW"/>
</dbReference>
<feature type="region of interest" description="Disordered" evidence="4">
    <location>
        <begin position="813"/>
        <end position="835"/>
    </location>
</feature>
<feature type="compositionally biased region" description="Polar residues" evidence="4">
    <location>
        <begin position="171"/>
        <end position="186"/>
    </location>
</feature>
<dbReference type="InterPro" id="IPR013103">
    <property type="entry name" value="RVT_2"/>
</dbReference>
<dbReference type="InterPro" id="IPR057670">
    <property type="entry name" value="SH3_retrovirus"/>
</dbReference>
<feature type="compositionally biased region" description="Low complexity" evidence="4">
    <location>
        <begin position="568"/>
        <end position="577"/>
    </location>
</feature>
<evidence type="ECO:0000259" key="5">
    <source>
        <dbReference type="Pfam" id="PF07727"/>
    </source>
</evidence>
<feature type="coiled-coil region" evidence="3">
    <location>
        <begin position="987"/>
        <end position="1014"/>
    </location>
</feature>
<reference evidence="7" key="1">
    <citation type="submission" date="2023-03" db="EMBL/GenBank/DDBJ databases">
        <title>Chromosome-scale reference genome and RAD-based genetic map of yellow starthistle (Centaurea solstitialis) reveal putative structural variation and QTLs associated with invader traits.</title>
        <authorList>
            <person name="Reatini B."/>
            <person name="Cang F.A."/>
            <person name="Jiang Q."/>
            <person name="Mckibben M.T.W."/>
            <person name="Barker M.S."/>
            <person name="Rieseberg L.H."/>
            <person name="Dlugosch K.M."/>
        </authorList>
    </citation>
    <scope>NUCLEOTIDE SEQUENCE</scope>
    <source>
        <strain evidence="7">CAN-66</strain>
        <tissue evidence="7">Leaf</tissue>
    </source>
</reference>
<evidence type="ECO:0000313" key="8">
    <source>
        <dbReference type="Proteomes" id="UP001172457"/>
    </source>
</evidence>
<evidence type="ECO:0000313" key="7">
    <source>
        <dbReference type="EMBL" id="KAJ9552646.1"/>
    </source>
</evidence>
<name>A0AA38TEN7_9ASTR</name>
<dbReference type="PANTHER" id="PTHR42648">
    <property type="entry name" value="TRANSPOSASE, PUTATIVE-RELATED"/>
    <property type="match status" value="1"/>
</dbReference>
<evidence type="ECO:0000256" key="1">
    <source>
        <dbReference type="ARBA" id="ARBA00022723"/>
    </source>
</evidence>
<feature type="compositionally biased region" description="Low complexity" evidence="4">
    <location>
        <begin position="203"/>
        <end position="214"/>
    </location>
</feature>
<dbReference type="AlphaFoldDB" id="A0AA38TEN7"/>
<proteinExistence type="predicted"/>
<evidence type="ECO:0000259" key="6">
    <source>
        <dbReference type="Pfam" id="PF25597"/>
    </source>
</evidence>
<feature type="compositionally biased region" description="Acidic residues" evidence="4">
    <location>
        <begin position="937"/>
        <end position="948"/>
    </location>
</feature>
<feature type="region of interest" description="Disordered" evidence="4">
    <location>
        <begin position="171"/>
        <end position="226"/>
    </location>
</feature>